<dbReference type="Proteomes" id="UP000541444">
    <property type="component" value="Unassembled WGS sequence"/>
</dbReference>
<keyword evidence="2" id="KW-1185">Reference proteome</keyword>
<accession>A0A7J7KWK0</accession>
<sequence>MIPLDMLMMQLLKEMELLFFVKRVQEKMENKLLTGMMEIQLLAIDYTKRNN</sequence>
<protein>
    <submittedName>
        <fullName evidence="1">Uncharacterized protein</fullName>
    </submittedName>
</protein>
<proteinExistence type="predicted"/>
<name>A0A7J7KWK0_9MAGN</name>
<reference evidence="1 2" key="1">
    <citation type="journal article" date="2020" name="IScience">
        <title>Genome Sequencing of the Endangered Kingdonia uniflora (Circaeasteraceae, Ranunculales) Reveals Potential Mechanisms of Evolutionary Specialization.</title>
        <authorList>
            <person name="Sun Y."/>
            <person name="Deng T."/>
            <person name="Zhang A."/>
            <person name="Moore M.J."/>
            <person name="Landis J.B."/>
            <person name="Lin N."/>
            <person name="Zhang H."/>
            <person name="Zhang X."/>
            <person name="Huang J."/>
            <person name="Zhang X."/>
            <person name="Sun H."/>
            <person name="Wang H."/>
        </authorList>
    </citation>
    <scope>NUCLEOTIDE SEQUENCE [LARGE SCALE GENOMIC DNA]</scope>
    <source>
        <strain evidence="1">TB1705</strain>
        <tissue evidence="1">Leaf</tissue>
    </source>
</reference>
<comment type="caution">
    <text evidence="1">The sequence shown here is derived from an EMBL/GenBank/DDBJ whole genome shotgun (WGS) entry which is preliminary data.</text>
</comment>
<evidence type="ECO:0000313" key="2">
    <source>
        <dbReference type="Proteomes" id="UP000541444"/>
    </source>
</evidence>
<dbReference type="AlphaFoldDB" id="A0A7J7KWK0"/>
<organism evidence="1 2">
    <name type="scientific">Kingdonia uniflora</name>
    <dbReference type="NCBI Taxonomy" id="39325"/>
    <lineage>
        <taxon>Eukaryota</taxon>
        <taxon>Viridiplantae</taxon>
        <taxon>Streptophyta</taxon>
        <taxon>Embryophyta</taxon>
        <taxon>Tracheophyta</taxon>
        <taxon>Spermatophyta</taxon>
        <taxon>Magnoliopsida</taxon>
        <taxon>Ranunculales</taxon>
        <taxon>Circaeasteraceae</taxon>
        <taxon>Kingdonia</taxon>
    </lineage>
</organism>
<dbReference type="EMBL" id="JACGCM010002827">
    <property type="protein sequence ID" value="KAF6134717.1"/>
    <property type="molecule type" value="Genomic_DNA"/>
</dbReference>
<gene>
    <name evidence="1" type="ORF">GIB67_002118</name>
</gene>
<evidence type="ECO:0000313" key="1">
    <source>
        <dbReference type="EMBL" id="KAF6134717.1"/>
    </source>
</evidence>